<sequence length="192" mass="21955">MAVVMPSVEFSFSVNMEHGEHYTDYVACELPELLGSVFPLSEKREDTFIGGLSMGGYGAYRCALEYPERYKAAVSLSGALDAAKLERTDTIQAQMMPESYRRAVFKDFTHLQGTSDDLVVLMKNQLRKGAVLPEFLMLCGTEDILYECNNAFYEQVKDLKADIEYRKYPGAHDWDFWDKHMIEMLNWLSTAK</sequence>
<dbReference type="HOGENOM" id="CLU_037618_3_0_9"/>
<dbReference type="GO" id="GO:0016747">
    <property type="term" value="F:acyltransferase activity, transferring groups other than amino-acyl groups"/>
    <property type="evidence" value="ECO:0007669"/>
    <property type="project" value="TreeGrafter"/>
</dbReference>
<proteinExistence type="predicted"/>
<evidence type="ECO:0000313" key="1">
    <source>
        <dbReference type="EMBL" id="EFD01476.1"/>
    </source>
</evidence>
<gene>
    <name evidence="1" type="primary">estA</name>
    <name evidence="1" type="ORF">CLOSTHATH_00272</name>
</gene>
<dbReference type="AlphaFoldDB" id="D3A9K1"/>
<dbReference type="Gene3D" id="3.40.50.1820">
    <property type="entry name" value="alpha/beta hydrolase"/>
    <property type="match status" value="1"/>
</dbReference>
<dbReference type="EMBL" id="ACIO01000019">
    <property type="protein sequence ID" value="EFD01476.1"/>
    <property type="molecule type" value="Genomic_DNA"/>
</dbReference>
<dbReference type="Pfam" id="PF00756">
    <property type="entry name" value="Esterase"/>
    <property type="match status" value="1"/>
</dbReference>
<evidence type="ECO:0000313" key="2">
    <source>
        <dbReference type="Proteomes" id="UP000004968"/>
    </source>
</evidence>
<name>D3A9K1_9FIRM</name>
<accession>D3A9K1</accession>
<dbReference type="PANTHER" id="PTHR48098:SF1">
    <property type="entry name" value="DIACYLGLYCEROL ACYLTRANSFERASE_MYCOLYLTRANSFERASE AG85A"/>
    <property type="match status" value="1"/>
</dbReference>
<dbReference type="SUPFAM" id="SSF53474">
    <property type="entry name" value="alpha/beta-Hydrolases"/>
    <property type="match status" value="1"/>
</dbReference>
<dbReference type="Proteomes" id="UP000004968">
    <property type="component" value="Unassembled WGS sequence"/>
</dbReference>
<organism evidence="1 2">
    <name type="scientific">Hungatella hathewayi DSM 13479</name>
    <dbReference type="NCBI Taxonomy" id="566550"/>
    <lineage>
        <taxon>Bacteria</taxon>
        <taxon>Bacillati</taxon>
        <taxon>Bacillota</taxon>
        <taxon>Clostridia</taxon>
        <taxon>Lachnospirales</taxon>
        <taxon>Lachnospiraceae</taxon>
        <taxon>Hungatella</taxon>
    </lineage>
</organism>
<protein>
    <submittedName>
        <fullName evidence="1">Tributyrin esterase</fullName>
    </submittedName>
</protein>
<dbReference type="PANTHER" id="PTHR48098">
    <property type="entry name" value="ENTEROCHELIN ESTERASE-RELATED"/>
    <property type="match status" value="1"/>
</dbReference>
<comment type="caution">
    <text evidence="1">The sequence shown here is derived from an EMBL/GenBank/DDBJ whole genome shotgun (WGS) entry which is preliminary data.</text>
</comment>
<reference evidence="1 2" key="1">
    <citation type="submission" date="2010-01" db="EMBL/GenBank/DDBJ databases">
        <authorList>
            <person name="Weinstock G."/>
            <person name="Sodergren E."/>
            <person name="Clifton S."/>
            <person name="Fulton L."/>
            <person name="Fulton B."/>
            <person name="Courtney L."/>
            <person name="Fronick C."/>
            <person name="Harrison M."/>
            <person name="Strong C."/>
            <person name="Farmer C."/>
            <person name="Delahaunty K."/>
            <person name="Markovic C."/>
            <person name="Hall O."/>
            <person name="Minx P."/>
            <person name="Tomlinson C."/>
            <person name="Mitreva M."/>
            <person name="Nelson J."/>
            <person name="Hou S."/>
            <person name="Wollam A."/>
            <person name="Pepin K.H."/>
            <person name="Johnson M."/>
            <person name="Bhonagiri V."/>
            <person name="Nash W.E."/>
            <person name="Warren W."/>
            <person name="Chinwalla A."/>
            <person name="Mardis E.R."/>
            <person name="Wilson R.K."/>
        </authorList>
    </citation>
    <scope>NUCLEOTIDE SEQUENCE [LARGE SCALE GENOMIC DNA]</scope>
    <source>
        <strain evidence="1 2">DSM 13479</strain>
    </source>
</reference>
<dbReference type="InterPro" id="IPR000801">
    <property type="entry name" value="Esterase-like"/>
</dbReference>
<dbReference type="InterPro" id="IPR050583">
    <property type="entry name" value="Mycobacterial_A85_antigen"/>
</dbReference>
<dbReference type="InterPro" id="IPR029058">
    <property type="entry name" value="AB_hydrolase_fold"/>
</dbReference>